<dbReference type="InterPro" id="IPR016867">
    <property type="entry name" value="GcvR"/>
</dbReference>
<dbReference type="Pfam" id="PF01842">
    <property type="entry name" value="ACT"/>
    <property type="match status" value="1"/>
</dbReference>
<keyword evidence="4" id="KW-1185">Reference proteome</keyword>
<dbReference type="PIRSF" id="PIRSF028103">
    <property type="entry name" value="GcvR"/>
    <property type="match status" value="1"/>
</dbReference>
<dbReference type="Proteomes" id="UP000252558">
    <property type="component" value="Unassembled WGS sequence"/>
</dbReference>
<dbReference type="PANTHER" id="PTHR34875:SF6">
    <property type="entry name" value="UPF0237 PROTEIN MJ1558"/>
    <property type="match status" value="1"/>
</dbReference>
<dbReference type="GO" id="GO:0005737">
    <property type="term" value="C:cytoplasm"/>
    <property type="evidence" value="ECO:0007669"/>
    <property type="project" value="UniProtKB-SubCell"/>
</dbReference>
<dbReference type="PROSITE" id="PS51671">
    <property type="entry name" value="ACT"/>
    <property type="match status" value="1"/>
</dbReference>
<proteinExistence type="predicted"/>
<organism evidence="3 4">
    <name type="scientific">Corallincola holothuriorum</name>
    <dbReference type="NCBI Taxonomy" id="2282215"/>
    <lineage>
        <taxon>Bacteria</taxon>
        <taxon>Pseudomonadati</taxon>
        <taxon>Pseudomonadota</taxon>
        <taxon>Gammaproteobacteria</taxon>
        <taxon>Alteromonadales</taxon>
        <taxon>Psychromonadaceae</taxon>
        <taxon>Corallincola</taxon>
    </lineage>
</organism>
<comment type="subcellular location">
    <subcellularLocation>
        <location evidence="1">Cytoplasm</location>
    </subcellularLocation>
</comment>
<dbReference type="RefSeq" id="WP_114336745.1">
    <property type="nucleotide sequence ID" value="NZ_QPID01000001.1"/>
</dbReference>
<dbReference type="InterPro" id="IPR002912">
    <property type="entry name" value="ACT_dom"/>
</dbReference>
<keyword evidence="1" id="KW-0678">Repressor</keyword>
<dbReference type="InterPro" id="IPR050990">
    <property type="entry name" value="UPF0237/GcvR_regulator"/>
</dbReference>
<accession>A0A368NR06</accession>
<dbReference type="SUPFAM" id="SSF55021">
    <property type="entry name" value="ACT-like"/>
    <property type="match status" value="1"/>
</dbReference>
<protein>
    <recommendedName>
        <fullName evidence="1">Glycine cleavage system transcriptional repressor</fullName>
    </recommendedName>
</protein>
<dbReference type="AlphaFoldDB" id="A0A368NR06"/>
<dbReference type="GO" id="GO:0006355">
    <property type="term" value="P:regulation of DNA-templated transcription"/>
    <property type="evidence" value="ECO:0007669"/>
    <property type="project" value="UniProtKB-UniRule"/>
</dbReference>
<gene>
    <name evidence="3" type="ORF">DU002_02420</name>
</gene>
<evidence type="ECO:0000259" key="2">
    <source>
        <dbReference type="PROSITE" id="PS51671"/>
    </source>
</evidence>
<evidence type="ECO:0000313" key="3">
    <source>
        <dbReference type="EMBL" id="RCU52838.1"/>
    </source>
</evidence>
<feature type="domain" description="ACT" evidence="2">
    <location>
        <begin position="87"/>
        <end position="164"/>
    </location>
</feature>
<dbReference type="Gene3D" id="3.30.70.260">
    <property type="match status" value="2"/>
</dbReference>
<dbReference type="PANTHER" id="PTHR34875">
    <property type="entry name" value="UPF0237 PROTEIN MJ1558"/>
    <property type="match status" value="1"/>
</dbReference>
<reference evidence="3 4" key="1">
    <citation type="submission" date="2018-07" db="EMBL/GenBank/DDBJ databases">
        <title>Corallincola holothuriorum sp. nov., a new facultative anaerobe isolated from sea cucumber Apostichopus japonicus.</title>
        <authorList>
            <person name="Xia H."/>
        </authorList>
    </citation>
    <scope>NUCLEOTIDE SEQUENCE [LARGE SCALE GENOMIC DNA]</scope>
    <source>
        <strain evidence="3 4">C4</strain>
    </source>
</reference>
<dbReference type="InterPro" id="IPR045865">
    <property type="entry name" value="ACT-like_dom_sf"/>
</dbReference>
<comment type="caution">
    <text evidence="3">The sequence shown here is derived from an EMBL/GenBank/DDBJ whole genome shotgun (WGS) entry which is preliminary data.</text>
</comment>
<dbReference type="OrthoDB" id="5814370at2"/>
<evidence type="ECO:0000256" key="1">
    <source>
        <dbReference type="PIRNR" id="PIRNR028103"/>
    </source>
</evidence>
<sequence>MSVQFMVSIVGPEHQGMLKLMAEKTHSLGGRWLDSKTNHLGGQFAGLIKIDIPAENETQMKGEFAALEGFNVLFSPIKDAEVGATVNVSYDSSDRPGLVSEITHLLTEEGVKVEHMESHRVGVVELGSNIFTAQMKLRLPQDVEPNTIAAKLESLDGDAVVNLN</sequence>
<keyword evidence="1" id="KW-0963">Cytoplasm</keyword>
<evidence type="ECO:0000313" key="4">
    <source>
        <dbReference type="Proteomes" id="UP000252558"/>
    </source>
</evidence>
<keyword evidence="1" id="KW-0804">Transcription</keyword>
<dbReference type="EMBL" id="QPID01000001">
    <property type="protein sequence ID" value="RCU52838.1"/>
    <property type="molecule type" value="Genomic_DNA"/>
</dbReference>
<name>A0A368NR06_9GAMM</name>